<comment type="pathway">
    <text evidence="3 11">Carbohydrate degradation; pentose phosphate pathway; D-glyceraldehyde 3-phosphate and beta-D-fructose 6-phosphate from D-ribose 5-phosphate and D-xylulose 5-phosphate (non-oxidative stage): step 2/3.</text>
</comment>
<evidence type="ECO:0000256" key="5">
    <source>
        <dbReference type="ARBA" id="ARBA00013151"/>
    </source>
</evidence>
<evidence type="ECO:0000313" key="12">
    <source>
        <dbReference type="EMBL" id="BAZ01344.1"/>
    </source>
</evidence>
<evidence type="ECO:0000313" key="13">
    <source>
        <dbReference type="Proteomes" id="UP000218785"/>
    </source>
</evidence>
<keyword evidence="6 11" id="KW-0963">Cytoplasm</keyword>
<dbReference type="NCBIfam" id="NF002881">
    <property type="entry name" value="PRK03343.1"/>
    <property type="match status" value="1"/>
</dbReference>
<dbReference type="NCBIfam" id="TIGR00876">
    <property type="entry name" value="tal_mycobact"/>
    <property type="match status" value="1"/>
</dbReference>
<dbReference type="EC" id="2.2.1.2" evidence="5 11"/>
<proteinExistence type="inferred from homology"/>
<evidence type="ECO:0000256" key="3">
    <source>
        <dbReference type="ARBA" id="ARBA00004857"/>
    </source>
</evidence>
<feature type="active site" description="Schiff-base intermediate with substrate" evidence="11">
    <location>
        <position position="150"/>
    </location>
</feature>
<dbReference type="UniPathway" id="UPA00115">
    <property type="reaction ID" value="UER00414"/>
</dbReference>
<evidence type="ECO:0000256" key="4">
    <source>
        <dbReference type="ARBA" id="ARBA00008426"/>
    </source>
</evidence>
<evidence type="ECO:0000256" key="8">
    <source>
        <dbReference type="ARBA" id="ARBA00023126"/>
    </source>
</evidence>
<dbReference type="Gene3D" id="3.20.20.70">
    <property type="entry name" value="Aldolase class I"/>
    <property type="match status" value="1"/>
</dbReference>
<dbReference type="PROSITE" id="PS00958">
    <property type="entry name" value="TRANSALDOLASE_2"/>
    <property type="match status" value="1"/>
</dbReference>
<dbReference type="PANTHER" id="PTHR10683:SF31">
    <property type="entry name" value="TRANSALDOLASE"/>
    <property type="match status" value="1"/>
</dbReference>
<evidence type="ECO:0000256" key="2">
    <source>
        <dbReference type="ARBA" id="ARBA00004496"/>
    </source>
</evidence>
<reference evidence="12 13" key="1">
    <citation type="submission" date="2017-06" db="EMBL/GenBank/DDBJ databases">
        <title>Genome sequencing of cyanobaciteial culture collection at National Institute for Environmental Studies (NIES).</title>
        <authorList>
            <person name="Hirose Y."/>
            <person name="Shimura Y."/>
            <person name="Fujisawa T."/>
            <person name="Nakamura Y."/>
            <person name="Kawachi M."/>
        </authorList>
    </citation>
    <scope>NUCLEOTIDE SEQUENCE [LARGE SCALE GENOMIC DNA]</scope>
    <source>
        <strain evidence="12 13">NIES-37</strain>
    </source>
</reference>
<evidence type="ECO:0000256" key="6">
    <source>
        <dbReference type="ARBA" id="ARBA00022490"/>
    </source>
</evidence>
<dbReference type="PIRSF" id="PIRSF036915">
    <property type="entry name" value="Trnald_Bac_Plnt"/>
    <property type="match status" value="1"/>
</dbReference>
<dbReference type="CDD" id="cd00955">
    <property type="entry name" value="Transaldolase_like"/>
    <property type="match status" value="1"/>
</dbReference>
<comment type="function">
    <text evidence="1 11">Transaldolase is important for the balance of metabolites in the pentose-phosphate pathway.</text>
</comment>
<evidence type="ECO:0000256" key="9">
    <source>
        <dbReference type="ARBA" id="ARBA00023270"/>
    </source>
</evidence>
<dbReference type="RefSeq" id="WP_096580864.1">
    <property type="nucleotide sequence ID" value="NZ_CAWNJS010000001.1"/>
</dbReference>
<evidence type="ECO:0000256" key="1">
    <source>
        <dbReference type="ARBA" id="ARBA00003518"/>
    </source>
</evidence>
<dbReference type="InterPro" id="IPR001585">
    <property type="entry name" value="TAL/FSA"/>
</dbReference>
<dbReference type="GO" id="GO:0005737">
    <property type="term" value="C:cytoplasm"/>
    <property type="evidence" value="ECO:0007669"/>
    <property type="project" value="UniProtKB-SubCell"/>
</dbReference>
<sequence length="390" mass="42972">MATNHLLEIKQYGQSIWMDNLSRDIIQSGELKNLVENQGICGITSNPAIFEKAMSGDKTQGVNAGNVIYDADIEAGVRAGLPTYKIYESLAFADIRNACDILRPVYEASNRLDGYVSIEVPPTIAHDTEATIKEARRYFQEIERENLMIKIPGTEAGLPAVEQVISEGMNVNITLLFSVDSYINTAWAYIRGLEKRAAAGEDISRIASVASFFLSRIDSNIDAKIDAKLKKGVDDIAIEAKLRAVKGKVAIANAKIAYQEYKKIIESDRWQALAAKGAKVQRLLWASTSTKDPHYSDVMYVDELIGPDTVNTVPPATIAACADHCDVANRIETGIEEAYNLIANLKDPDININIDDVMDELLVEGIDKFVQPFQSLMNSLEDKVKLLSPV</sequence>
<comment type="similarity">
    <text evidence="4 11">Belongs to the transaldolase family. Type 2 subfamily.</text>
</comment>
<name>A0A1Z4N6L2_9CYAN</name>
<dbReference type="PROSITE" id="PS01054">
    <property type="entry name" value="TRANSALDOLASE_1"/>
    <property type="match status" value="1"/>
</dbReference>
<evidence type="ECO:0000256" key="7">
    <source>
        <dbReference type="ARBA" id="ARBA00022679"/>
    </source>
</evidence>
<dbReference type="InterPro" id="IPR018225">
    <property type="entry name" value="Transaldolase_AS"/>
</dbReference>
<keyword evidence="13" id="KW-1185">Reference proteome</keyword>
<evidence type="ECO:0000256" key="11">
    <source>
        <dbReference type="HAMAP-Rule" id="MF_00493"/>
    </source>
</evidence>
<dbReference type="Proteomes" id="UP000218785">
    <property type="component" value="Chromosome"/>
</dbReference>
<protein>
    <recommendedName>
        <fullName evidence="5 11">Transaldolase</fullName>
        <ecNumber evidence="5 11">2.2.1.2</ecNumber>
    </recommendedName>
</protein>
<keyword evidence="9 11" id="KW-0704">Schiff base</keyword>
<evidence type="ECO:0000256" key="10">
    <source>
        <dbReference type="ARBA" id="ARBA00048810"/>
    </source>
</evidence>
<dbReference type="EMBL" id="AP018248">
    <property type="protein sequence ID" value="BAZ01344.1"/>
    <property type="molecule type" value="Genomic_DNA"/>
</dbReference>
<accession>A0A1Z4N6L2</accession>
<keyword evidence="8 11" id="KW-0570">Pentose shunt</keyword>
<dbReference type="InterPro" id="IPR004732">
    <property type="entry name" value="Transaldolase_2"/>
</dbReference>
<organism evidence="12 13">
    <name type="scientific">Tolypothrix tenuis PCC 7101</name>
    <dbReference type="NCBI Taxonomy" id="231146"/>
    <lineage>
        <taxon>Bacteria</taxon>
        <taxon>Bacillati</taxon>
        <taxon>Cyanobacteriota</taxon>
        <taxon>Cyanophyceae</taxon>
        <taxon>Nostocales</taxon>
        <taxon>Tolypothrichaceae</taxon>
        <taxon>Tolypothrix</taxon>
    </lineage>
</organism>
<keyword evidence="7 11" id="KW-0808">Transferase</keyword>
<dbReference type="GO" id="GO:0005975">
    <property type="term" value="P:carbohydrate metabolic process"/>
    <property type="evidence" value="ECO:0007669"/>
    <property type="project" value="InterPro"/>
</dbReference>
<comment type="subcellular location">
    <subcellularLocation>
        <location evidence="2 11">Cytoplasm</location>
    </subcellularLocation>
</comment>
<gene>
    <name evidence="11" type="primary">tal</name>
    <name evidence="12" type="ORF">NIES37_53430</name>
</gene>
<dbReference type="HAMAP" id="MF_00493">
    <property type="entry name" value="Transaldolase_2"/>
    <property type="match status" value="1"/>
</dbReference>
<dbReference type="AlphaFoldDB" id="A0A1Z4N6L2"/>
<comment type="catalytic activity">
    <reaction evidence="10 11">
        <text>D-sedoheptulose 7-phosphate + D-glyceraldehyde 3-phosphate = D-erythrose 4-phosphate + beta-D-fructose 6-phosphate</text>
        <dbReference type="Rhea" id="RHEA:17053"/>
        <dbReference type="ChEBI" id="CHEBI:16897"/>
        <dbReference type="ChEBI" id="CHEBI:57483"/>
        <dbReference type="ChEBI" id="CHEBI:57634"/>
        <dbReference type="ChEBI" id="CHEBI:59776"/>
        <dbReference type="EC" id="2.2.1.2"/>
    </reaction>
</comment>
<dbReference type="KEGG" id="ttq:NIES37_53430"/>
<dbReference type="Pfam" id="PF00923">
    <property type="entry name" value="TAL_FSA"/>
    <property type="match status" value="1"/>
</dbReference>
<dbReference type="GO" id="GO:0006098">
    <property type="term" value="P:pentose-phosphate shunt"/>
    <property type="evidence" value="ECO:0007669"/>
    <property type="project" value="UniProtKB-UniRule"/>
</dbReference>
<dbReference type="InterPro" id="IPR013785">
    <property type="entry name" value="Aldolase_TIM"/>
</dbReference>
<dbReference type="GO" id="GO:0004801">
    <property type="term" value="F:transaldolase activity"/>
    <property type="evidence" value="ECO:0007669"/>
    <property type="project" value="UniProtKB-UniRule"/>
</dbReference>
<dbReference type="SUPFAM" id="SSF51569">
    <property type="entry name" value="Aldolase"/>
    <property type="match status" value="1"/>
</dbReference>
<dbReference type="PANTHER" id="PTHR10683">
    <property type="entry name" value="TRANSALDOLASE"/>
    <property type="match status" value="1"/>
</dbReference>